<dbReference type="PRINTS" id="PR01438">
    <property type="entry name" value="UNVRSLSTRESS"/>
</dbReference>
<dbReference type="InterPro" id="IPR006016">
    <property type="entry name" value="UspA"/>
</dbReference>
<organism evidence="3 4">
    <name type="scientific">Microvirga thermotolerans</name>
    <dbReference type="NCBI Taxonomy" id="2651334"/>
    <lineage>
        <taxon>Bacteria</taxon>
        <taxon>Pseudomonadati</taxon>
        <taxon>Pseudomonadota</taxon>
        <taxon>Alphaproteobacteria</taxon>
        <taxon>Hyphomicrobiales</taxon>
        <taxon>Methylobacteriaceae</taxon>
        <taxon>Microvirga</taxon>
    </lineage>
</organism>
<comment type="similarity">
    <text evidence="1">Belongs to the universal stress protein A family.</text>
</comment>
<name>A0A5P9JXF0_9HYPH</name>
<dbReference type="KEGG" id="mico:GDR74_12180"/>
<reference evidence="3 4" key="1">
    <citation type="submission" date="2019-10" db="EMBL/GenBank/DDBJ databases">
        <title>Isolation, Identification of Microvirga thermotolerans HR1, a novel thermophilic bacterium and Comparative Genomics of the genus Microvirga.</title>
        <authorList>
            <person name="Li J."/>
            <person name="Zhang W."/>
            <person name="Lin M."/>
            <person name="Wang J."/>
        </authorList>
    </citation>
    <scope>NUCLEOTIDE SEQUENCE [LARGE SCALE GENOMIC DNA]</scope>
    <source>
        <strain evidence="3 4">HR1</strain>
    </source>
</reference>
<accession>A0A5P9JXF0</accession>
<dbReference type="PANTHER" id="PTHR46268">
    <property type="entry name" value="STRESS RESPONSE PROTEIN NHAX"/>
    <property type="match status" value="1"/>
</dbReference>
<dbReference type="Proteomes" id="UP000325614">
    <property type="component" value="Chromosome"/>
</dbReference>
<gene>
    <name evidence="3" type="ORF">GDR74_12180</name>
</gene>
<proteinExistence type="inferred from homology"/>
<dbReference type="Gene3D" id="3.40.50.12370">
    <property type="match status" value="1"/>
</dbReference>
<evidence type="ECO:0000313" key="4">
    <source>
        <dbReference type="Proteomes" id="UP000325614"/>
    </source>
</evidence>
<feature type="domain" description="UspA" evidence="2">
    <location>
        <begin position="152"/>
        <end position="270"/>
    </location>
</feature>
<dbReference type="InterPro" id="IPR006015">
    <property type="entry name" value="Universal_stress_UspA"/>
</dbReference>
<sequence>MAIKDVVVVFDASSRTVGPYAASLASLFGAHLTATMLVHDPTASVAWPEASVPLLTSVLEASREEARRTLEAFATTAQGLAVAVATEPVEVTLGLPGRALGPLARHFDLAVIEQPNPDPPGDREIMVESVLFESGRPALIVPYVPIAPFRLETVLVAWDGSATAARALGDAMPFLERAKRVEILTIADEPSETEASGQRMVRHLERHGIDAQFRRLPSAGNVASTLLSHAFDAQADLMVMGGYGHSRVREFILGGATRGILETMTLPVLMSH</sequence>
<dbReference type="AlphaFoldDB" id="A0A5P9JXF0"/>
<dbReference type="CDD" id="cd00293">
    <property type="entry name" value="USP-like"/>
    <property type="match status" value="1"/>
</dbReference>
<dbReference type="EMBL" id="CP045423">
    <property type="protein sequence ID" value="QFU16919.1"/>
    <property type="molecule type" value="Genomic_DNA"/>
</dbReference>
<dbReference type="RefSeq" id="WP_152586555.1">
    <property type="nucleotide sequence ID" value="NZ_CP045423.1"/>
</dbReference>
<dbReference type="SUPFAM" id="SSF52402">
    <property type="entry name" value="Adenine nucleotide alpha hydrolases-like"/>
    <property type="match status" value="2"/>
</dbReference>
<protein>
    <submittedName>
        <fullName evidence="3">Universal stress protein</fullName>
    </submittedName>
</protein>
<keyword evidence="4" id="KW-1185">Reference proteome</keyword>
<dbReference type="Pfam" id="PF00582">
    <property type="entry name" value="Usp"/>
    <property type="match status" value="1"/>
</dbReference>
<evidence type="ECO:0000313" key="3">
    <source>
        <dbReference type="EMBL" id="QFU16919.1"/>
    </source>
</evidence>
<evidence type="ECO:0000256" key="1">
    <source>
        <dbReference type="ARBA" id="ARBA00008791"/>
    </source>
</evidence>
<evidence type="ECO:0000259" key="2">
    <source>
        <dbReference type="Pfam" id="PF00582"/>
    </source>
</evidence>
<dbReference type="PANTHER" id="PTHR46268:SF15">
    <property type="entry name" value="UNIVERSAL STRESS PROTEIN HP_0031"/>
    <property type="match status" value="1"/>
</dbReference>